<dbReference type="OrthoDB" id="10410673at2759"/>
<dbReference type="RefSeq" id="XP_007413461.1">
    <property type="nucleotide sequence ID" value="XM_007413399.1"/>
</dbReference>
<dbReference type="GeneID" id="18930486"/>
<dbReference type="VEuPathDB" id="FungiDB:MELLADRAFT_65717"/>
<evidence type="ECO:0000256" key="1">
    <source>
        <dbReference type="SAM" id="MobiDB-lite"/>
    </source>
</evidence>
<proteinExistence type="predicted"/>
<dbReference type="HOGENOM" id="CLU_476560_0_0_1"/>
<dbReference type="Proteomes" id="UP000001072">
    <property type="component" value="Unassembled WGS sequence"/>
</dbReference>
<organism evidence="3">
    <name type="scientific">Melampsora larici-populina (strain 98AG31 / pathotype 3-4-7)</name>
    <name type="common">Poplar leaf rust fungus</name>
    <dbReference type="NCBI Taxonomy" id="747676"/>
    <lineage>
        <taxon>Eukaryota</taxon>
        <taxon>Fungi</taxon>
        <taxon>Dikarya</taxon>
        <taxon>Basidiomycota</taxon>
        <taxon>Pucciniomycotina</taxon>
        <taxon>Pucciniomycetes</taxon>
        <taxon>Pucciniales</taxon>
        <taxon>Melampsoraceae</taxon>
        <taxon>Melampsora</taxon>
    </lineage>
</organism>
<dbReference type="AlphaFoldDB" id="F4RWG4"/>
<dbReference type="EMBL" id="GL883125">
    <property type="protein sequence ID" value="EGG03326.1"/>
    <property type="molecule type" value="Genomic_DNA"/>
</dbReference>
<dbReference type="InParanoid" id="F4RWG4"/>
<keyword evidence="3" id="KW-1185">Reference proteome</keyword>
<evidence type="ECO:0000313" key="3">
    <source>
        <dbReference type="Proteomes" id="UP000001072"/>
    </source>
</evidence>
<name>F4RWG4_MELLP</name>
<feature type="region of interest" description="Disordered" evidence="1">
    <location>
        <begin position="174"/>
        <end position="211"/>
    </location>
</feature>
<protein>
    <submittedName>
        <fullName evidence="2">Uncharacterized protein</fullName>
    </submittedName>
</protein>
<gene>
    <name evidence="2" type="ORF">MELLADRAFT_65717</name>
</gene>
<reference evidence="3" key="1">
    <citation type="journal article" date="2011" name="Proc. Natl. Acad. Sci. U.S.A.">
        <title>Obligate biotrophy features unraveled by the genomic analysis of rust fungi.</title>
        <authorList>
            <person name="Duplessis S."/>
            <person name="Cuomo C.A."/>
            <person name="Lin Y.-C."/>
            <person name="Aerts A."/>
            <person name="Tisserant E."/>
            <person name="Veneault-Fourrey C."/>
            <person name="Joly D.L."/>
            <person name="Hacquard S."/>
            <person name="Amselem J."/>
            <person name="Cantarel B.L."/>
            <person name="Chiu R."/>
            <person name="Coutinho P.M."/>
            <person name="Feau N."/>
            <person name="Field M."/>
            <person name="Frey P."/>
            <person name="Gelhaye E."/>
            <person name="Goldberg J."/>
            <person name="Grabherr M.G."/>
            <person name="Kodira C.D."/>
            <person name="Kohler A."/>
            <person name="Kuees U."/>
            <person name="Lindquist E.A."/>
            <person name="Lucas S.M."/>
            <person name="Mago R."/>
            <person name="Mauceli E."/>
            <person name="Morin E."/>
            <person name="Murat C."/>
            <person name="Pangilinan J.L."/>
            <person name="Park R."/>
            <person name="Pearson M."/>
            <person name="Quesneville H."/>
            <person name="Rouhier N."/>
            <person name="Sakthikumar S."/>
            <person name="Salamov A.A."/>
            <person name="Schmutz J."/>
            <person name="Selles B."/>
            <person name="Shapiro H."/>
            <person name="Tanguay P."/>
            <person name="Tuskan G.A."/>
            <person name="Henrissat B."/>
            <person name="Van de Peer Y."/>
            <person name="Rouze P."/>
            <person name="Ellis J.G."/>
            <person name="Dodds P.N."/>
            <person name="Schein J.E."/>
            <person name="Zhong S."/>
            <person name="Hamelin R.C."/>
            <person name="Grigoriev I.V."/>
            <person name="Szabo L.J."/>
            <person name="Martin F."/>
        </authorList>
    </citation>
    <scope>NUCLEOTIDE SEQUENCE [LARGE SCALE GENOMIC DNA]</scope>
    <source>
        <strain evidence="3">98AG31 / pathotype 3-4-7</strain>
    </source>
</reference>
<accession>F4RWG4</accession>
<evidence type="ECO:0000313" key="2">
    <source>
        <dbReference type="EMBL" id="EGG03326.1"/>
    </source>
</evidence>
<dbReference type="KEGG" id="mlr:MELLADRAFT_65717"/>
<sequence>MGGWCWDGSLSEVDEQTTLYSAGNAKESQLFEFVTGAYTLKSIDSDFIRFVSESDQMDRLNTKKSNQILSTPSKRFYLAHIEKLAAACGVRSGNERSSPGCIPSENPSGVKSKTVQSIPLLPVPDQKSPYGEAPDVAKRDVELDKKIEFQRNEILRLKLQLLERKEVEIDISTCKPSPKAGFKQKPGPKKRGPKSLKSQEQNHKRPVEGVPQEALIEQLTTPALDPWPPKPNYDTLNRVLRLSRTLQSRGSSDDQLVIIEAFGQASISVLQTCRDSLVDNIRASSNCEDSTSPSKASRLTEGTLQWIAKVVKEMDEWVSRTGQEVEWKTWVEDVKYRIYRELYPILTSVLEVFMPRSQNMCGQISTTPDGGAESKPQKSVIELRESFASLFQTLLVYFEPEITISLASNVLTRLRSEVWSSPPEKPPIGAKPATFVSRHMGVSSETTASQLSRLRAKSMELGREESVIYLVNGLRSFCYAYSGAMIIPEQSNKTSNTQIDISFKHLDSYKVFSRCSAQLQELKQTAGETLESIWDLECRQINAEVIKTERKLALSESSKRDLVSVLEQLWVL</sequence>